<dbReference type="SUPFAM" id="SSF75304">
    <property type="entry name" value="Amidase signature (AS) enzymes"/>
    <property type="match status" value="1"/>
</dbReference>
<organism evidence="4 5">
    <name type="scientific">Amycolatopsis echigonensis</name>
    <dbReference type="NCBI Taxonomy" id="2576905"/>
    <lineage>
        <taxon>Bacteria</taxon>
        <taxon>Bacillati</taxon>
        <taxon>Actinomycetota</taxon>
        <taxon>Actinomycetes</taxon>
        <taxon>Pseudonocardiales</taxon>
        <taxon>Pseudonocardiaceae</taxon>
        <taxon>Amycolatopsis</taxon>
    </lineage>
</organism>
<protein>
    <submittedName>
        <fullName evidence="3">Amidase</fullName>
    </submittedName>
    <submittedName>
        <fullName evidence="4">Aspartyl-tRNA(Asn)/glutamyl-tRNA(Gln) amidotransferase subunit A</fullName>
    </submittedName>
</protein>
<reference evidence="4 5" key="1">
    <citation type="submission" date="2017-12" db="EMBL/GenBank/DDBJ databases">
        <title>Sequencing the genomes of 1000 Actinobacteria strains.</title>
        <authorList>
            <person name="Klenk H.-P."/>
        </authorList>
    </citation>
    <scope>NUCLEOTIDE SEQUENCE [LARGE SCALE GENOMIC DNA]</scope>
    <source>
        <strain evidence="4 5">DSM 45165</strain>
    </source>
</reference>
<comment type="caution">
    <text evidence="4">The sequence shown here is derived from an EMBL/GenBank/DDBJ whole genome shotgun (WGS) entry which is preliminary data.</text>
</comment>
<dbReference type="PANTHER" id="PTHR11895">
    <property type="entry name" value="TRANSAMIDASE"/>
    <property type="match status" value="1"/>
</dbReference>
<evidence type="ECO:0000256" key="1">
    <source>
        <dbReference type="SAM" id="MobiDB-lite"/>
    </source>
</evidence>
<dbReference type="GO" id="GO:0003824">
    <property type="term" value="F:catalytic activity"/>
    <property type="evidence" value="ECO:0007669"/>
    <property type="project" value="InterPro"/>
</dbReference>
<dbReference type="PANTHER" id="PTHR11895:SF176">
    <property type="entry name" value="AMIDASE AMID-RELATED"/>
    <property type="match status" value="1"/>
</dbReference>
<dbReference type="EMBL" id="JACJHR010000129">
    <property type="protein sequence ID" value="MBB2505902.1"/>
    <property type="molecule type" value="Genomic_DNA"/>
</dbReference>
<dbReference type="AlphaFoldDB" id="A0A2N3WN31"/>
<dbReference type="InterPro" id="IPR023631">
    <property type="entry name" value="Amidase_dom"/>
</dbReference>
<accession>A0A2N3WN31</accession>
<dbReference type="Gene3D" id="3.90.1300.10">
    <property type="entry name" value="Amidase signature (AS) domain"/>
    <property type="match status" value="1"/>
</dbReference>
<evidence type="ECO:0000313" key="6">
    <source>
        <dbReference type="Proteomes" id="UP000550260"/>
    </source>
</evidence>
<feature type="domain" description="Amidase" evidence="2">
    <location>
        <begin position="35"/>
        <end position="400"/>
    </location>
</feature>
<keyword evidence="5" id="KW-1185">Reference proteome</keyword>
<dbReference type="RefSeq" id="WP_101438422.1">
    <property type="nucleotide sequence ID" value="NZ_JACJHR010000129.1"/>
</dbReference>
<dbReference type="Proteomes" id="UP000233750">
    <property type="component" value="Unassembled WGS sequence"/>
</dbReference>
<evidence type="ECO:0000313" key="4">
    <source>
        <dbReference type="EMBL" id="PKV95263.1"/>
    </source>
</evidence>
<name>A0A2N3WN31_9PSEU</name>
<reference evidence="3 6" key="2">
    <citation type="submission" date="2020-08" db="EMBL/GenBank/DDBJ databases">
        <title>Amycolatopsis echigonensis JCM 21831.</title>
        <authorList>
            <person name="Tedsree N."/>
            <person name="Kuncharoen N."/>
            <person name="Likhitwitayawuid K."/>
            <person name="Tanasupawat S."/>
        </authorList>
    </citation>
    <scope>NUCLEOTIDE SEQUENCE [LARGE SCALE GENOMIC DNA]</scope>
    <source>
        <strain evidence="3 6">JCM 21831</strain>
    </source>
</reference>
<dbReference type="InterPro" id="IPR036928">
    <property type="entry name" value="AS_sf"/>
</dbReference>
<evidence type="ECO:0000313" key="3">
    <source>
        <dbReference type="EMBL" id="MBB2505902.1"/>
    </source>
</evidence>
<accession>A0A8E1W952</accession>
<dbReference type="InterPro" id="IPR000120">
    <property type="entry name" value="Amidase"/>
</dbReference>
<dbReference type="OrthoDB" id="182039at2"/>
<feature type="region of interest" description="Disordered" evidence="1">
    <location>
        <begin position="411"/>
        <end position="438"/>
    </location>
</feature>
<evidence type="ECO:0000313" key="5">
    <source>
        <dbReference type="Proteomes" id="UP000233750"/>
    </source>
</evidence>
<sequence>MDEVRSLVEAQLAVARDRNPELRALIRTLDPPAAGDGPLHGLTVSVKDNIDVAGVPTTAGSAHLGTEPAAVDAEVVRRLRAAGALITAKANLAEFAMGVVGRNAAFGDVRNARDPRCISGGSSSGSAVAVASGMSTAALGTDTGGSGRVPASVNGIVGLRPTLGRVSNQGVLPVGESFDTVTPLTADVATAAAMLAVLSSDGPTVDSLLGQDIAGLRVGVATGFFRARVDPGVQRVVDGVVAALRSAGAVVRDVEVPGAAEAQDRMIEIMYPEAAAVHARRLREESDTIDPDVLRRLRIGQSIPPETSARARAWQRDFRDRVDALFEDCDVVLTPTIPVDVPRRDAVDLAASTQEIARFCYVWSCYGGPSISVPAGDHPGSGLPVGVQLSAAPWREDRLLWAAARLSEHTLSGTGGGGGSSATRSPEAGAGHRCSRRP</sequence>
<dbReference type="Proteomes" id="UP000550260">
    <property type="component" value="Unassembled WGS sequence"/>
</dbReference>
<dbReference type="EMBL" id="PJMY01000003">
    <property type="protein sequence ID" value="PKV95263.1"/>
    <property type="molecule type" value="Genomic_DNA"/>
</dbReference>
<proteinExistence type="predicted"/>
<gene>
    <name evidence="4" type="ORF">ATK30_6173</name>
    <name evidence="3" type="ORF">H5411_43185</name>
</gene>
<evidence type="ECO:0000259" key="2">
    <source>
        <dbReference type="Pfam" id="PF01425"/>
    </source>
</evidence>
<dbReference type="Pfam" id="PF01425">
    <property type="entry name" value="Amidase"/>
    <property type="match status" value="1"/>
</dbReference>